<evidence type="ECO:0000256" key="1">
    <source>
        <dbReference type="SAM" id="MobiDB-lite"/>
    </source>
</evidence>
<evidence type="ECO:0000313" key="2">
    <source>
        <dbReference type="EMBL" id="KJA15747.1"/>
    </source>
</evidence>
<proteinExistence type="predicted"/>
<organism evidence="2 3">
    <name type="scientific">Hypholoma sublateritium (strain FD-334 SS-4)</name>
    <dbReference type="NCBI Taxonomy" id="945553"/>
    <lineage>
        <taxon>Eukaryota</taxon>
        <taxon>Fungi</taxon>
        <taxon>Dikarya</taxon>
        <taxon>Basidiomycota</taxon>
        <taxon>Agaricomycotina</taxon>
        <taxon>Agaricomycetes</taxon>
        <taxon>Agaricomycetidae</taxon>
        <taxon>Agaricales</taxon>
        <taxon>Agaricineae</taxon>
        <taxon>Strophariaceae</taxon>
        <taxon>Hypholoma</taxon>
    </lineage>
</organism>
<accession>A0A0D2KME0</accession>
<reference evidence="3" key="1">
    <citation type="submission" date="2014-04" db="EMBL/GenBank/DDBJ databases">
        <title>Evolutionary Origins and Diversification of the Mycorrhizal Mutualists.</title>
        <authorList>
            <consortium name="DOE Joint Genome Institute"/>
            <consortium name="Mycorrhizal Genomics Consortium"/>
            <person name="Kohler A."/>
            <person name="Kuo A."/>
            <person name="Nagy L.G."/>
            <person name="Floudas D."/>
            <person name="Copeland A."/>
            <person name="Barry K.W."/>
            <person name="Cichocki N."/>
            <person name="Veneault-Fourrey C."/>
            <person name="LaButti K."/>
            <person name="Lindquist E.A."/>
            <person name="Lipzen A."/>
            <person name="Lundell T."/>
            <person name="Morin E."/>
            <person name="Murat C."/>
            <person name="Riley R."/>
            <person name="Ohm R."/>
            <person name="Sun H."/>
            <person name="Tunlid A."/>
            <person name="Henrissat B."/>
            <person name="Grigoriev I.V."/>
            <person name="Hibbett D.S."/>
            <person name="Martin F."/>
        </authorList>
    </citation>
    <scope>NUCLEOTIDE SEQUENCE [LARGE SCALE GENOMIC DNA]</scope>
    <source>
        <strain evidence="3">FD-334 SS-4</strain>
    </source>
</reference>
<dbReference type="EMBL" id="KN817636">
    <property type="protein sequence ID" value="KJA15747.1"/>
    <property type="molecule type" value="Genomic_DNA"/>
</dbReference>
<dbReference type="Proteomes" id="UP000054270">
    <property type="component" value="Unassembled WGS sequence"/>
</dbReference>
<protein>
    <submittedName>
        <fullName evidence="2">Uncharacterized protein</fullName>
    </submittedName>
</protein>
<dbReference type="AlphaFoldDB" id="A0A0D2KME0"/>
<feature type="region of interest" description="Disordered" evidence="1">
    <location>
        <begin position="146"/>
        <end position="194"/>
    </location>
</feature>
<name>A0A0D2KME0_HYPSF</name>
<evidence type="ECO:0000313" key="3">
    <source>
        <dbReference type="Proteomes" id="UP000054270"/>
    </source>
</evidence>
<keyword evidence="3" id="KW-1185">Reference proteome</keyword>
<gene>
    <name evidence="2" type="ORF">HYPSUDRAFT_48073</name>
</gene>
<sequence length="222" mass="23141">MNHNTDYTGVPYGFCAEEYAAYTPPIAHGYHQDCVRSCPRPVHYNLDSALLPSPPFPWDEGLQHADVHTSAGPSIQWPLPAFGHSVGGLESEPTVGLLTPPSAQYMGFNAPPSPPAPCHGTAGWVPPLAESMYSAGPSNAPGPVPDFGESWGSGPAFPSSESLWDEGQKRAEVHTSAGPSIQWPLPASGHAGGVGSLESEASIGLFTPPSASANSVFSHTMS</sequence>